<sequence>LDVHSHLRLLFPQIYPEFLSSDIWSKASGLVSLDSLGKPLEVKQSVGPSMNSLASTNATASSTWNAWASTAPGGGMGAGAGAGAAGKKPTKQDFDDLLM</sequence>
<evidence type="ECO:0000313" key="3">
    <source>
        <dbReference type="Proteomes" id="UP000274822"/>
    </source>
</evidence>
<feature type="compositionally biased region" description="Gly residues" evidence="1">
    <location>
        <begin position="75"/>
        <end position="84"/>
    </location>
</feature>
<accession>A0A433Q111</accession>
<dbReference type="AlphaFoldDB" id="A0A433Q111"/>
<evidence type="ECO:0000313" key="2">
    <source>
        <dbReference type="EMBL" id="RUS23499.1"/>
    </source>
</evidence>
<dbReference type="EMBL" id="RBNJ01019597">
    <property type="protein sequence ID" value="RUS23499.1"/>
    <property type="molecule type" value="Genomic_DNA"/>
</dbReference>
<gene>
    <name evidence="2" type="ORF">BC938DRAFT_475042</name>
</gene>
<protein>
    <submittedName>
        <fullName evidence="2">Uncharacterized protein</fullName>
    </submittedName>
</protein>
<feature type="compositionally biased region" description="Basic and acidic residues" evidence="1">
    <location>
        <begin position="90"/>
        <end position="99"/>
    </location>
</feature>
<dbReference type="Proteomes" id="UP000274822">
    <property type="component" value="Unassembled WGS sequence"/>
</dbReference>
<name>A0A433Q111_9FUNG</name>
<feature type="non-terminal residue" evidence="2">
    <location>
        <position position="1"/>
    </location>
</feature>
<comment type="caution">
    <text evidence="2">The sequence shown here is derived from an EMBL/GenBank/DDBJ whole genome shotgun (WGS) entry which is preliminary data.</text>
</comment>
<reference evidence="2 3" key="1">
    <citation type="journal article" date="2018" name="New Phytol.">
        <title>Phylogenomics of Endogonaceae and evolution of mycorrhizas within Mucoromycota.</title>
        <authorList>
            <person name="Chang Y."/>
            <person name="Desiro A."/>
            <person name="Na H."/>
            <person name="Sandor L."/>
            <person name="Lipzen A."/>
            <person name="Clum A."/>
            <person name="Barry K."/>
            <person name="Grigoriev I.V."/>
            <person name="Martin F.M."/>
            <person name="Stajich J.E."/>
            <person name="Smith M.E."/>
            <person name="Bonito G."/>
            <person name="Spatafora J.W."/>
        </authorList>
    </citation>
    <scope>NUCLEOTIDE SEQUENCE [LARGE SCALE GENOMIC DNA]</scope>
    <source>
        <strain evidence="2 3">AD002</strain>
    </source>
</reference>
<feature type="region of interest" description="Disordered" evidence="1">
    <location>
        <begin position="75"/>
        <end position="99"/>
    </location>
</feature>
<keyword evidence="3" id="KW-1185">Reference proteome</keyword>
<proteinExistence type="predicted"/>
<organism evidence="2 3">
    <name type="scientific">Jimgerdemannia flammicorona</name>
    <dbReference type="NCBI Taxonomy" id="994334"/>
    <lineage>
        <taxon>Eukaryota</taxon>
        <taxon>Fungi</taxon>
        <taxon>Fungi incertae sedis</taxon>
        <taxon>Mucoromycota</taxon>
        <taxon>Mucoromycotina</taxon>
        <taxon>Endogonomycetes</taxon>
        <taxon>Endogonales</taxon>
        <taxon>Endogonaceae</taxon>
        <taxon>Jimgerdemannia</taxon>
    </lineage>
</organism>
<evidence type="ECO:0000256" key="1">
    <source>
        <dbReference type="SAM" id="MobiDB-lite"/>
    </source>
</evidence>